<evidence type="ECO:0000313" key="15">
    <source>
        <dbReference type="EMBL" id="QQK78095.1"/>
    </source>
</evidence>
<dbReference type="CDD" id="cd16922">
    <property type="entry name" value="HATPase_EvgS-ArcB-TorS-like"/>
    <property type="match status" value="1"/>
</dbReference>
<evidence type="ECO:0000256" key="7">
    <source>
        <dbReference type="ARBA" id="ARBA00022777"/>
    </source>
</evidence>
<keyword evidence="12" id="KW-0472">Membrane</keyword>
<dbReference type="CDD" id="cd17574">
    <property type="entry name" value="REC_OmpR"/>
    <property type="match status" value="1"/>
</dbReference>
<sequence length="1017" mass="115343">MAKRNIFLIIILFFLILTCMRIGWMIYHQPPDQPQAEDGMIDLTEWNFTDNEAITLDGEWEFYPSEFIAPNSYDDPNESKEYISVPGDWSIVYGDSPYGYGTYRLTIILPEDELPHQLYGVRMTEVDSAANVYIDGQLMAEKGNVAPSAEHSEDSYAPFSTLFHPENNQVELVIHVSNFESPLQGGISQSIQIGTENAIAADNHTSVTLQMIVAAIFLLHSVYAFSIYFMGRGKYQKEILFFGIMLLLHGFMILIDDDVALYLPIDGSAHSKLLVFLSASTLVSLLIFIKHFFQIKSRFYLLLLLLYGLTVISVLIIPFHHYGYTLGILFVFETLVTLFLFVETIRAIRTHSSEAIFILLFIASYASNQFWGALIVVQIVDIPYYPFDFLLTIVMIALLLFNRHIQMAKLNEQQTEELQKADEKKDEFLANTAHELRNPLHGVMNIAQTVLDDKDEHLSDKNRENLNLLINVGRRMSFTLNDLLDVTRLQEHRIELQRKTINIRKVARGVLDMVHFMTEEKELQFQLDIPRSFPKVNADENRLIQILFNLLHNAVKYTNSGEITVSASYKNKMAMIDVKDTGVGMSKEMLNKVFQSYEQEDSGATSIDGGFGLGLSICKQLVELHGGKISAKSTVGKGTIFSFTLPLANRHYGKINHKSEAAASIDITDEFHMMDATTPVSDNRERRDDKARILIVDDDPVNIRVLRTMLASDYKVITATSGQKALDLIDDGGIDLIISDVMMPYMSGYELTRIIRNQFTISELPILLLTARYQLEDINTAFLAGANDYIVKPVDALEVKARVRALTNLKRSIKEQLHLEAAWLQSQIQPHFLFNTLNTIASLSEMDTDRMIKLLNEFGNYLRRSFDVNNAESLTSFESELDLTKSYLYIEKERFGDRLNIKWTIENGVDFHLPPLTIQPLVENAVRHGVLKKSNGGAVTIQVTDRNTHFEIAVMDEGVGMEQGEIRKILDEHPHHLNGIGVANTNQRLKKMYGKGLEIESEPGSGTTVRFQIPKNK</sequence>
<feature type="domain" description="Response regulatory" evidence="14">
    <location>
        <begin position="692"/>
        <end position="807"/>
    </location>
</feature>
<name>A0A7T7CDL5_9BACI</name>
<keyword evidence="5" id="KW-0808">Transferase</keyword>
<dbReference type="PROSITE" id="PS50109">
    <property type="entry name" value="HIS_KIN"/>
    <property type="match status" value="2"/>
</dbReference>
<protein>
    <recommendedName>
        <fullName evidence="10">Circadian input-output histidine kinase CikA</fullName>
        <ecNumber evidence="3">2.7.13.3</ecNumber>
    </recommendedName>
</protein>
<dbReference type="GO" id="GO:0016020">
    <property type="term" value="C:membrane"/>
    <property type="evidence" value="ECO:0007669"/>
    <property type="project" value="InterPro"/>
</dbReference>
<feature type="transmembrane region" description="Helical" evidence="12">
    <location>
        <begin position="275"/>
        <end position="293"/>
    </location>
</feature>
<keyword evidence="7" id="KW-0418">Kinase</keyword>
<dbReference type="SMART" id="SM00388">
    <property type="entry name" value="HisKA"/>
    <property type="match status" value="1"/>
</dbReference>
<feature type="transmembrane region" description="Helical" evidence="12">
    <location>
        <begin position="324"/>
        <end position="343"/>
    </location>
</feature>
<dbReference type="InterPro" id="IPR011623">
    <property type="entry name" value="7TMR_DISM_rcpt_extracell_dom1"/>
</dbReference>
<dbReference type="KEGG" id="scia:HUG15_22575"/>
<dbReference type="InterPro" id="IPR010559">
    <property type="entry name" value="Sig_transdc_His_kin_internal"/>
</dbReference>
<dbReference type="EC" id="2.7.13.3" evidence="3"/>
<dbReference type="CDD" id="cd00082">
    <property type="entry name" value="HisKA"/>
    <property type="match status" value="1"/>
</dbReference>
<dbReference type="PANTHER" id="PTHR43547:SF2">
    <property type="entry name" value="HYBRID SIGNAL TRANSDUCTION HISTIDINE KINASE C"/>
    <property type="match status" value="1"/>
</dbReference>
<evidence type="ECO:0000259" key="14">
    <source>
        <dbReference type="PROSITE" id="PS50110"/>
    </source>
</evidence>
<dbReference type="Pfam" id="PF02518">
    <property type="entry name" value="HATPase_c"/>
    <property type="match status" value="2"/>
</dbReference>
<dbReference type="InterPro" id="IPR005467">
    <property type="entry name" value="His_kinase_dom"/>
</dbReference>
<dbReference type="InterPro" id="IPR036890">
    <property type="entry name" value="HATPase_C_sf"/>
</dbReference>
<evidence type="ECO:0000256" key="2">
    <source>
        <dbReference type="ARBA" id="ARBA00006402"/>
    </source>
</evidence>
<keyword evidence="6" id="KW-0547">Nucleotide-binding</keyword>
<accession>A0A7T7CDL5</accession>
<dbReference type="InterPro" id="IPR003661">
    <property type="entry name" value="HisK_dim/P_dom"/>
</dbReference>
<dbReference type="Gene3D" id="3.30.565.10">
    <property type="entry name" value="Histidine kinase-like ATPase, C-terminal domain"/>
    <property type="match status" value="2"/>
</dbReference>
<dbReference type="FunFam" id="3.30.565.10:FF:000010">
    <property type="entry name" value="Sensor histidine kinase RcsC"/>
    <property type="match status" value="1"/>
</dbReference>
<feature type="transmembrane region" description="Helical" evidence="12">
    <location>
        <begin position="382"/>
        <end position="401"/>
    </location>
</feature>
<organism evidence="15 16">
    <name type="scientific">Salicibibacter cibarius</name>
    <dbReference type="NCBI Taxonomy" id="2743000"/>
    <lineage>
        <taxon>Bacteria</taxon>
        <taxon>Bacillati</taxon>
        <taxon>Bacillota</taxon>
        <taxon>Bacilli</taxon>
        <taxon>Bacillales</taxon>
        <taxon>Bacillaceae</taxon>
        <taxon>Salicibibacter</taxon>
    </lineage>
</organism>
<evidence type="ECO:0000256" key="9">
    <source>
        <dbReference type="ARBA" id="ARBA00023012"/>
    </source>
</evidence>
<dbReference type="EMBL" id="CP054705">
    <property type="protein sequence ID" value="QQK78095.1"/>
    <property type="molecule type" value="Genomic_DNA"/>
</dbReference>
<keyword evidence="16" id="KW-1185">Reference proteome</keyword>
<dbReference type="PRINTS" id="PR00344">
    <property type="entry name" value="BCTRLSENSOR"/>
</dbReference>
<evidence type="ECO:0000256" key="6">
    <source>
        <dbReference type="ARBA" id="ARBA00022741"/>
    </source>
</evidence>
<keyword evidence="8" id="KW-0067">ATP-binding</keyword>
<dbReference type="SUPFAM" id="SSF52172">
    <property type="entry name" value="CheY-like"/>
    <property type="match status" value="1"/>
</dbReference>
<evidence type="ECO:0000256" key="4">
    <source>
        <dbReference type="ARBA" id="ARBA00022553"/>
    </source>
</evidence>
<dbReference type="Gene3D" id="2.60.120.260">
    <property type="entry name" value="Galactose-binding domain-like"/>
    <property type="match status" value="1"/>
</dbReference>
<dbReference type="SMART" id="SM00448">
    <property type="entry name" value="REC"/>
    <property type="match status" value="1"/>
</dbReference>
<dbReference type="Pfam" id="PF00512">
    <property type="entry name" value="HisKA"/>
    <property type="match status" value="1"/>
</dbReference>
<feature type="domain" description="Histidine kinase" evidence="13">
    <location>
        <begin position="918"/>
        <end position="1017"/>
    </location>
</feature>
<dbReference type="SUPFAM" id="SSF47384">
    <property type="entry name" value="Homodimeric domain of signal transducing histidine kinase"/>
    <property type="match status" value="1"/>
</dbReference>
<proteinExistence type="inferred from homology"/>
<evidence type="ECO:0000256" key="1">
    <source>
        <dbReference type="ARBA" id="ARBA00000085"/>
    </source>
</evidence>
<evidence type="ECO:0000256" key="11">
    <source>
        <dbReference type="PROSITE-ProRule" id="PRU00169"/>
    </source>
</evidence>
<dbReference type="Gene3D" id="3.40.50.2300">
    <property type="match status" value="1"/>
</dbReference>
<evidence type="ECO:0000259" key="13">
    <source>
        <dbReference type="PROSITE" id="PS50109"/>
    </source>
</evidence>
<feature type="transmembrane region" description="Helical" evidence="12">
    <location>
        <begin position="211"/>
        <end position="231"/>
    </location>
</feature>
<feature type="domain" description="Histidine kinase" evidence="13">
    <location>
        <begin position="431"/>
        <end position="649"/>
    </location>
</feature>
<evidence type="ECO:0000313" key="16">
    <source>
        <dbReference type="Proteomes" id="UP000595823"/>
    </source>
</evidence>
<dbReference type="InterPro" id="IPR011006">
    <property type="entry name" value="CheY-like_superfamily"/>
</dbReference>
<feature type="transmembrane region" description="Helical" evidence="12">
    <location>
        <begin position="300"/>
        <end position="318"/>
    </location>
</feature>
<feature type="transmembrane region" description="Helical" evidence="12">
    <location>
        <begin position="355"/>
        <end position="376"/>
    </location>
</feature>
<keyword evidence="12" id="KW-1133">Transmembrane helix</keyword>
<dbReference type="InterPro" id="IPR008979">
    <property type="entry name" value="Galactose-bd-like_sf"/>
</dbReference>
<dbReference type="Pfam" id="PF00072">
    <property type="entry name" value="Response_reg"/>
    <property type="match status" value="1"/>
</dbReference>
<reference evidence="15 16" key="1">
    <citation type="submission" date="2020-06" db="EMBL/GenBank/DDBJ databases">
        <title>Genomic analysis of Salicibibacter sp. NKC5-3.</title>
        <authorList>
            <person name="Oh Y.J."/>
        </authorList>
    </citation>
    <scope>NUCLEOTIDE SEQUENCE [LARGE SCALE GENOMIC DNA]</scope>
    <source>
        <strain evidence="15 16">NKC5-3</strain>
    </source>
</reference>
<keyword evidence="12" id="KW-0812">Transmembrane</keyword>
<comment type="catalytic activity">
    <reaction evidence="1">
        <text>ATP + protein L-histidine = ADP + protein N-phospho-L-histidine.</text>
        <dbReference type="EC" id="2.7.13.3"/>
    </reaction>
</comment>
<dbReference type="AlphaFoldDB" id="A0A7T7CDL5"/>
<comment type="similarity">
    <text evidence="2">In the N-terminal section; belongs to the phytochrome family.</text>
</comment>
<dbReference type="InterPro" id="IPR004358">
    <property type="entry name" value="Sig_transdc_His_kin-like_C"/>
</dbReference>
<dbReference type="InterPro" id="IPR036097">
    <property type="entry name" value="HisK_dim/P_sf"/>
</dbReference>
<keyword evidence="9" id="KW-0902">Two-component regulatory system</keyword>
<dbReference type="Proteomes" id="UP000595823">
    <property type="component" value="Chromosome"/>
</dbReference>
<dbReference type="InterPro" id="IPR001789">
    <property type="entry name" value="Sig_transdc_resp-reg_receiver"/>
</dbReference>
<gene>
    <name evidence="15" type="ORF">HUG15_22575</name>
</gene>
<evidence type="ECO:0000256" key="5">
    <source>
        <dbReference type="ARBA" id="ARBA00022679"/>
    </source>
</evidence>
<dbReference type="PROSITE" id="PS50110">
    <property type="entry name" value="RESPONSE_REGULATORY"/>
    <property type="match status" value="1"/>
</dbReference>
<dbReference type="Pfam" id="PF06580">
    <property type="entry name" value="His_kinase"/>
    <property type="match status" value="1"/>
</dbReference>
<dbReference type="InterPro" id="IPR003594">
    <property type="entry name" value="HATPase_dom"/>
</dbReference>
<feature type="modified residue" description="4-aspartylphosphate" evidence="11">
    <location>
        <position position="740"/>
    </location>
</feature>
<evidence type="ECO:0000256" key="12">
    <source>
        <dbReference type="SAM" id="Phobius"/>
    </source>
</evidence>
<dbReference type="SUPFAM" id="SSF49785">
    <property type="entry name" value="Galactose-binding domain-like"/>
    <property type="match status" value="1"/>
</dbReference>
<dbReference type="PANTHER" id="PTHR43547">
    <property type="entry name" value="TWO-COMPONENT HISTIDINE KINASE"/>
    <property type="match status" value="1"/>
</dbReference>
<feature type="transmembrane region" description="Helical" evidence="12">
    <location>
        <begin position="238"/>
        <end position="255"/>
    </location>
</feature>
<dbReference type="SUPFAM" id="SSF55874">
    <property type="entry name" value="ATPase domain of HSP90 chaperone/DNA topoisomerase II/histidine kinase"/>
    <property type="match status" value="2"/>
</dbReference>
<dbReference type="SMART" id="SM00387">
    <property type="entry name" value="HATPase_c"/>
    <property type="match status" value="2"/>
</dbReference>
<dbReference type="Gene3D" id="1.10.287.130">
    <property type="match status" value="1"/>
</dbReference>
<evidence type="ECO:0000256" key="10">
    <source>
        <dbReference type="ARBA" id="ARBA00074306"/>
    </source>
</evidence>
<evidence type="ECO:0000256" key="3">
    <source>
        <dbReference type="ARBA" id="ARBA00012438"/>
    </source>
</evidence>
<dbReference type="Pfam" id="PF07695">
    <property type="entry name" value="7TMR-DISM_7TM"/>
    <property type="match status" value="1"/>
</dbReference>
<dbReference type="GO" id="GO:0000155">
    <property type="term" value="F:phosphorelay sensor kinase activity"/>
    <property type="evidence" value="ECO:0007669"/>
    <property type="project" value="InterPro"/>
</dbReference>
<dbReference type="GO" id="GO:0005524">
    <property type="term" value="F:ATP binding"/>
    <property type="evidence" value="ECO:0007669"/>
    <property type="project" value="UniProtKB-KW"/>
</dbReference>
<evidence type="ECO:0000256" key="8">
    <source>
        <dbReference type="ARBA" id="ARBA00022840"/>
    </source>
</evidence>
<keyword evidence="4 11" id="KW-0597">Phosphoprotein</keyword>